<dbReference type="PROSITE" id="PS50110">
    <property type="entry name" value="RESPONSE_REGULATORY"/>
    <property type="match status" value="1"/>
</dbReference>
<evidence type="ECO:0000259" key="6">
    <source>
        <dbReference type="PROSITE" id="PS50110"/>
    </source>
</evidence>
<evidence type="ECO:0000256" key="5">
    <source>
        <dbReference type="PROSITE-ProRule" id="PRU01091"/>
    </source>
</evidence>
<dbReference type="EMBL" id="CP051677">
    <property type="protein sequence ID" value="QJD78598.1"/>
    <property type="molecule type" value="Genomic_DNA"/>
</dbReference>
<evidence type="ECO:0000256" key="4">
    <source>
        <dbReference type="PROSITE-ProRule" id="PRU00169"/>
    </source>
</evidence>
<evidence type="ECO:0000256" key="2">
    <source>
        <dbReference type="ARBA" id="ARBA00023012"/>
    </source>
</evidence>
<dbReference type="Gene3D" id="6.10.250.690">
    <property type="match status" value="1"/>
</dbReference>
<dbReference type="SMART" id="SM00448">
    <property type="entry name" value="REC"/>
    <property type="match status" value="1"/>
</dbReference>
<feature type="domain" description="OmpR/PhoB-type" evidence="7">
    <location>
        <begin position="130"/>
        <end position="227"/>
    </location>
</feature>
<dbReference type="Gene3D" id="3.40.50.2300">
    <property type="match status" value="1"/>
</dbReference>
<dbReference type="InterPro" id="IPR036388">
    <property type="entry name" value="WH-like_DNA-bd_sf"/>
</dbReference>
<evidence type="ECO:0000313" key="9">
    <source>
        <dbReference type="Proteomes" id="UP000501128"/>
    </source>
</evidence>
<dbReference type="GO" id="GO:0000156">
    <property type="term" value="F:phosphorelay response regulator activity"/>
    <property type="evidence" value="ECO:0007669"/>
    <property type="project" value="TreeGrafter"/>
</dbReference>
<evidence type="ECO:0000259" key="7">
    <source>
        <dbReference type="PROSITE" id="PS51755"/>
    </source>
</evidence>
<name>A0A7L5DQ07_9BACT</name>
<gene>
    <name evidence="8" type="ORF">HH216_09290</name>
</gene>
<evidence type="ECO:0000256" key="1">
    <source>
        <dbReference type="ARBA" id="ARBA00022553"/>
    </source>
</evidence>
<dbReference type="Pfam" id="PF00486">
    <property type="entry name" value="Trans_reg_C"/>
    <property type="match status" value="1"/>
</dbReference>
<evidence type="ECO:0000256" key="3">
    <source>
        <dbReference type="ARBA" id="ARBA00023125"/>
    </source>
</evidence>
<dbReference type="AlphaFoldDB" id="A0A7L5DQ07"/>
<proteinExistence type="predicted"/>
<organism evidence="8 9">
    <name type="scientific">Spirosoma rhododendri</name>
    <dbReference type="NCBI Taxonomy" id="2728024"/>
    <lineage>
        <taxon>Bacteria</taxon>
        <taxon>Pseudomonadati</taxon>
        <taxon>Bacteroidota</taxon>
        <taxon>Cytophagia</taxon>
        <taxon>Cytophagales</taxon>
        <taxon>Cytophagaceae</taxon>
        <taxon>Spirosoma</taxon>
    </lineage>
</organism>
<dbReference type="InterPro" id="IPR001789">
    <property type="entry name" value="Sig_transdc_resp-reg_receiver"/>
</dbReference>
<dbReference type="FunFam" id="3.40.50.2300:FF:000073">
    <property type="entry name" value="DNA-binding response regulator RprY"/>
    <property type="match status" value="1"/>
</dbReference>
<sequence length="227" mass="25774">MPTILLVEDDPNLGQLVQEFLTLKGFDTDRVTDGNQGLQQFMAGQYDLCIFDVMMPKKDGFTLAKEVRMAGRDVPIIFLTAKSMQEDTIQGFRAGADDYITKPFSMEELLLRIQAILRRYQRSGDTPGDPSTYQIGSFSFDYPHQLLTHNGTPQKLTSKESELLKLLAQNLNQPVSRSFALKMVWGDDSYFNARSMDVYITKLRKYLKEDATVQLVNVHGEGFKLIV</sequence>
<dbReference type="InterPro" id="IPR011006">
    <property type="entry name" value="CheY-like_superfamily"/>
</dbReference>
<keyword evidence="2" id="KW-0902">Two-component regulatory system</keyword>
<dbReference type="GO" id="GO:0000976">
    <property type="term" value="F:transcription cis-regulatory region binding"/>
    <property type="evidence" value="ECO:0007669"/>
    <property type="project" value="TreeGrafter"/>
</dbReference>
<evidence type="ECO:0000313" key="8">
    <source>
        <dbReference type="EMBL" id="QJD78598.1"/>
    </source>
</evidence>
<dbReference type="PROSITE" id="PS51755">
    <property type="entry name" value="OMPR_PHOB"/>
    <property type="match status" value="1"/>
</dbReference>
<dbReference type="InterPro" id="IPR001867">
    <property type="entry name" value="OmpR/PhoB-type_DNA-bd"/>
</dbReference>
<feature type="domain" description="Response regulatory" evidence="6">
    <location>
        <begin position="3"/>
        <end position="117"/>
    </location>
</feature>
<feature type="DNA-binding region" description="OmpR/PhoB-type" evidence="5">
    <location>
        <begin position="130"/>
        <end position="227"/>
    </location>
</feature>
<dbReference type="GO" id="GO:0032993">
    <property type="term" value="C:protein-DNA complex"/>
    <property type="evidence" value="ECO:0007669"/>
    <property type="project" value="TreeGrafter"/>
</dbReference>
<dbReference type="Pfam" id="PF00072">
    <property type="entry name" value="Response_reg"/>
    <property type="match status" value="1"/>
</dbReference>
<dbReference type="SMART" id="SM00862">
    <property type="entry name" value="Trans_reg_C"/>
    <property type="match status" value="1"/>
</dbReference>
<dbReference type="SUPFAM" id="SSF52172">
    <property type="entry name" value="CheY-like"/>
    <property type="match status" value="1"/>
</dbReference>
<dbReference type="RefSeq" id="WP_169550566.1">
    <property type="nucleotide sequence ID" value="NZ_CP051677.1"/>
</dbReference>
<keyword evidence="3 5" id="KW-0238">DNA-binding</keyword>
<keyword evidence="9" id="KW-1185">Reference proteome</keyword>
<dbReference type="GO" id="GO:0005829">
    <property type="term" value="C:cytosol"/>
    <property type="evidence" value="ECO:0007669"/>
    <property type="project" value="TreeGrafter"/>
</dbReference>
<dbReference type="Proteomes" id="UP000501128">
    <property type="component" value="Chromosome"/>
</dbReference>
<keyword evidence="1 4" id="KW-0597">Phosphoprotein</keyword>
<dbReference type="PANTHER" id="PTHR48111">
    <property type="entry name" value="REGULATOR OF RPOS"/>
    <property type="match status" value="1"/>
</dbReference>
<protein>
    <submittedName>
        <fullName evidence="8">Response regulator transcription factor</fullName>
    </submittedName>
</protein>
<dbReference type="KEGG" id="srho:HH216_09290"/>
<accession>A0A7L5DQ07</accession>
<dbReference type="Gene3D" id="1.10.10.10">
    <property type="entry name" value="Winged helix-like DNA-binding domain superfamily/Winged helix DNA-binding domain"/>
    <property type="match status" value="1"/>
</dbReference>
<dbReference type="PANTHER" id="PTHR48111:SF40">
    <property type="entry name" value="PHOSPHATE REGULON TRANSCRIPTIONAL REGULATORY PROTEIN PHOB"/>
    <property type="match status" value="1"/>
</dbReference>
<feature type="modified residue" description="4-aspartylphosphate" evidence="4">
    <location>
        <position position="52"/>
    </location>
</feature>
<dbReference type="CDD" id="cd00383">
    <property type="entry name" value="trans_reg_C"/>
    <property type="match status" value="1"/>
</dbReference>
<reference evidence="8 9" key="1">
    <citation type="submission" date="2020-04" db="EMBL/GenBank/DDBJ databases">
        <title>Genome sequencing of novel species.</title>
        <authorList>
            <person name="Heo J."/>
            <person name="Kim S.-J."/>
            <person name="Kim J.-S."/>
            <person name="Hong S.-B."/>
            <person name="Kwon S.-W."/>
        </authorList>
    </citation>
    <scope>NUCLEOTIDE SEQUENCE [LARGE SCALE GENOMIC DNA]</scope>
    <source>
        <strain evidence="8 9">CJU-R4</strain>
    </source>
</reference>
<dbReference type="GO" id="GO:0006355">
    <property type="term" value="P:regulation of DNA-templated transcription"/>
    <property type="evidence" value="ECO:0007669"/>
    <property type="project" value="InterPro"/>
</dbReference>
<dbReference type="InterPro" id="IPR039420">
    <property type="entry name" value="WalR-like"/>
</dbReference>